<evidence type="ECO:0000313" key="1">
    <source>
        <dbReference type="EMBL" id="KAK2985924.1"/>
    </source>
</evidence>
<sequence>MVPSSMGYDLCGCVVSEEEDYKSRRRLGPQQLRYMTVLRDSSARFAFSSLSLLATTADDEEESFLV</sequence>
<reference evidence="1" key="1">
    <citation type="submission" date="2022-12" db="EMBL/GenBank/DDBJ databases">
        <title>Draft genome assemblies for two species of Escallonia (Escalloniales).</title>
        <authorList>
            <person name="Chanderbali A."/>
            <person name="Dervinis C."/>
            <person name="Anghel I."/>
            <person name="Soltis D."/>
            <person name="Soltis P."/>
            <person name="Zapata F."/>
        </authorList>
    </citation>
    <scope>NUCLEOTIDE SEQUENCE</scope>
    <source>
        <strain evidence="1">UCBG92.1500</strain>
        <tissue evidence="1">Leaf</tissue>
    </source>
</reference>
<proteinExistence type="predicted"/>
<dbReference type="AlphaFoldDB" id="A0AA88RAS8"/>
<accession>A0AA88RAS8</accession>
<dbReference type="Proteomes" id="UP001187471">
    <property type="component" value="Unassembled WGS sequence"/>
</dbReference>
<comment type="caution">
    <text evidence="1">The sequence shown here is derived from an EMBL/GenBank/DDBJ whole genome shotgun (WGS) entry which is preliminary data.</text>
</comment>
<protein>
    <submittedName>
        <fullName evidence="1">Uncharacterized protein</fullName>
    </submittedName>
</protein>
<name>A0AA88RAS8_9ASTE</name>
<organism evidence="1 2">
    <name type="scientific">Escallonia rubra</name>
    <dbReference type="NCBI Taxonomy" id="112253"/>
    <lineage>
        <taxon>Eukaryota</taxon>
        <taxon>Viridiplantae</taxon>
        <taxon>Streptophyta</taxon>
        <taxon>Embryophyta</taxon>
        <taxon>Tracheophyta</taxon>
        <taxon>Spermatophyta</taxon>
        <taxon>Magnoliopsida</taxon>
        <taxon>eudicotyledons</taxon>
        <taxon>Gunneridae</taxon>
        <taxon>Pentapetalae</taxon>
        <taxon>asterids</taxon>
        <taxon>campanulids</taxon>
        <taxon>Escalloniales</taxon>
        <taxon>Escalloniaceae</taxon>
        <taxon>Escallonia</taxon>
    </lineage>
</organism>
<dbReference type="EMBL" id="JAVXUO010001110">
    <property type="protein sequence ID" value="KAK2985924.1"/>
    <property type="molecule type" value="Genomic_DNA"/>
</dbReference>
<gene>
    <name evidence="1" type="ORF">RJ640_008140</name>
</gene>
<keyword evidence="2" id="KW-1185">Reference proteome</keyword>
<evidence type="ECO:0000313" key="2">
    <source>
        <dbReference type="Proteomes" id="UP001187471"/>
    </source>
</evidence>